<dbReference type="AlphaFoldDB" id="A0A0P0RI70"/>
<evidence type="ECO:0000313" key="5">
    <source>
        <dbReference type="EMBL" id="ALL68467.1"/>
    </source>
</evidence>
<dbReference type="InterPro" id="IPR051010">
    <property type="entry name" value="BCAA_transport"/>
</dbReference>
<evidence type="ECO:0000256" key="2">
    <source>
        <dbReference type="ARBA" id="ARBA00022729"/>
    </source>
</evidence>
<comment type="similarity">
    <text evidence="1">Belongs to the leucine-binding protein family.</text>
</comment>
<dbReference type="PANTHER" id="PTHR30483">
    <property type="entry name" value="LEUCINE-SPECIFIC-BINDING PROTEIN"/>
    <property type="match status" value="1"/>
</dbReference>
<dbReference type="PANTHER" id="PTHR30483:SF37">
    <property type="entry name" value="ABC TRANSPORTER SUBSTRATE-BINDING PROTEIN"/>
    <property type="match status" value="1"/>
</dbReference>
<dbReference type="InterPro" id="IPR028082">
    <property type="entry name" value="Peripla_BP_I"/>
</dbReference>
<keyword evidence="2 3" id="KW-0732">Signal</keyword>
<dbReference type="EMBL" id="CP012747">
    <property type="protein sequence ID" value="ALL68467.1"/>
    <property type="molecule type" value="Genomic_DNA"/>
</dbReference>
<name>A0A0P0RI70_9BURK</name>
<organism evidence="5 6">
    <name type="scientific">Paraburkholderia caribensis MBA4</name>
    <dbReference type="NCBI Taxonomy" id="1323664"/>
    <lineage>
        <taxon>Bacteria</taxon>
        <taxon>Pseudomonadati</taxon>
        <taxon>Pseudomonadota</taxon>
        <taxon>Betaproteobacteria</taxon>
        <taxon>Burkholderiales</taxon>
        <taxon>Burkholderiaceae</taxon>
        <taxon>Paraburkholderia</taxon>
    </lineage>
</organism>
<feature type="signal peptide" evidence="3">
    <location>
        <begin position="1"/>
        <end position="18"/>
    </location>
</feature>
<dbReference type="SUPFAM" id="SSF53822">
    <property type="entry name" value="Periplasmic binding protein-like I"/>
    <property type="match status" value="1"/>
</dbReference>
<dbReference type="Pfam" id="PF13458">
    <property type="entry name" value="Peripla_BP_6"/>
    <property type="match status" value="1"/>
</dbReference>
<gene>
    <name evidence="5" type="ORF">K788_0000486</name>
</gene>
<dbReference type="Proteomes" id="UP000019146">
    <property type="component" value="Chromosome 2"/>
</dbReference>
<dbReference type="CDD" id="cd06338">
    <property type="entry name" value="PBP1_ABC_ligand_binding-like"/>
    <property type="match status" value="1"/>
</dbReference>
<reference evidence="5 6" key="1">
    <citation type="journal article" date="2014" name="Genome Announc.">
        <title>Draft Genome Sequence of the Haloacid-Degrading Burkholderia caribensis Strain MBA4.</title>
        <authorList>
            <person name="Pan Y."/>
            <person name="Kong K.F."/>
            <person name="Tsang J.S."/>
        </authorList>
    </citation>
    <scope>NUCLEOTIDE SEQUENCE [LARGE SCALE GENOMIC DNA]</scope>
    <source>
        <strain evidence="5 6">MBA4</strain>
    </source>
</reference>
<dbReference type="KEGG" id="bcai:K788_0000486"/>
<accession>A0A0P0RI70</accession>
<evidence type="ECO:0000259" key="4">
    <source>
        <dbReference type="Pfam" id="PF13458"/>
    </source>
</evidence>
<evidence type="ECO:0000256" key="1">
    <source>
        <dbReference type="ARBA" id="ARBA00010062"/>
    </source>
</evidence>
<protein>
    <submittedName>
        <fullName evidence="5">Branched-chain amino acid ABC transporter, amino acid-binding protein</fullName>
    </submittedName>
</protein>
<feature type="domain" description="Leucine-binding protein" evidence="4">
    <location>
        <begin position="25"/>
        <end position="371"/>
    </location>
</feature>
<feature type="chain" id="PRO_5006054350" evidence="3">
    <location>
        <begin position="19"/>
        <end position="392"/>
    </location>
</feature>
<dbReference type="Gene3D" id="3.40.50.2300">
    <property type="match status" value="2"/>
</dbReference>
<evidence type="ECO:0000313" key="6">
    <source>
        <dbReference type="Proteomes" id="UP000019146"/>
    </source>
</evidence>
<sequence>MMTLAVLFSCCHVSLAAAQTCDRHIKLGTTISETGPYSSMTARWADLTREFFTQINKDGGIYLSSCKRKVPVDIEIFDDQGNAATAVQLFEKMASNDNVDFFVGPDWTALGMPVSPIAEKHQIPIVMANIATEAAFERGMKYMFATPFPTIQNWSTSYFQLLGSVNPKPKTIYFVTQDNPSQKAIAETWAARAEAQGIHVVGREIFPSSLKDFSSTILKVRAAHPDVIYVASYDFASVPLIQQMRQQHLNVMNIHVTDLTGTFLRQLGHDAEGITGELPWYPGMKGDYDSFVEGIVQKANIDLSQSTWTMSRIASYLVMVQAIEAAGAIDREKVREVLATHTFKAPTGPIVFDKRGLAYKDGAYTSQVQDGKINVVWPEKLGKVRWPAVESK</sequence>
<dbReference type="InterPro" id="IPR028081">
    <property type="entry name" value="Leu-bd"/>
</dbReference>
<proteinExistence type="inferred from homology"/>
<evidence type="ECO:0000256" key="3">
    <source>
        <dbReference type="SAM" id="SignalP"/>
    </source>
</evidence>